<protein>
    <submittedName>
        <fullName evidence="1">Uncharacterized protein</fullName>
    </submittedName>
</protein>
<organism evidence="1 2">
    <name type="scientific">Senegalia massiliensis</name>
    <dbReference type="NCBI Taxonomy" id="1720316"/>
    <lineage>
        <taxon>Bacteria</taxon>
        <taxon>Bacillati</taxon>
        <taxon>Bacillota</taxon>
        <taxon>Clostridia</taxon>
        <taxon>Eubacteriales</taxon>
        <taxon>Clostridiaceae</taxon>
        <taxon>Senegalia</taxon>
    </lineage>
</organism>
<proteinExistence type="predicted"/>
<reference evidence="1 2" key="1">
    <citation type="submission" date="2018-08" db="EMBL/GenBank/DDBJ databases">
        <title>Murine metabolic-syndrome-specific gut microbial biobank.</title>
        <authorList>
            <person name="Liu C."/>
        </authorList>
    </citation>
    <scope>NUCLEOTIDE SEQUENCE [LARGE SCALE GENOMIC DNA]</scope>
    <source>
        <strain evidence="1 2">583</strain>
    </source>
</reference>
<sequence>MSDKELLELIKEEYKRIKPKGCWDFFKKRDKRIPCLQNLQKKFNKTYNEILIMSGISDEELNYVRRDKKQYLDKLNEIYESLGYMPSQSEFIKLGYTPKVLAKYFGSYANAAKKIKDDFENHKTPTKIKESKEQLLKMYIEYSNKIGKPASYNDLLKSNKIYDPSIFLIRFGSMSKLKEEAGFPPIITNKTTYTKEDIKIKLIDLYLKKNKKVTVKQINSQEDLPCLKTILTKFKKTSMTEVWQEIEDSIPLSEKKLS</sequence>
<dbReference type="AlphaFoldDB" id="A0A845QV24"/>
<accession>A0A845QV24</accession>
<name>A0A845QV24_9CLOT</name>
<dbReference type="OrthoDB" id="9776650at2"/>
<dbReference type="Pfam" id="PF18780">
    <property type="entry name" value="HNH_repeat"/>
    <property type="match status" value="1"/>
</dbReference>
<dbReference type="EMBL" id="QXXA01000005">
    <property type="protein sequence ID" value="NBI06091.1"/>
    <property type="molecule type" value="Genomic_DNA"/>
</dbReference>
<evidence type="ECO:0000313" key="2">
    <source>
        <dbReference type="Proteomes" id="UP000467132"/>
    </source>
</evidence>
<keyword evidence="2" id="KW-1185">Reference proteome</keyword>
<dbReference type="Proteomes" id="UP000467132">
    <property type="component" value="Unassembled WGS sequence"/>
</dbReference>
<dbReference type="RefSeq" id="WP_160196586.1">
    <property type="nucleotide sequence ID" value="NZ_QXXA01000005.1"/>
</dbReference>
<evidence type="ECO:0000313" key="1">
    <source>
        <dbReference type="EMBL" id="NBI06091.1"/>
    </source>
</evidence>
<dbReference type="InterPro" id="IPR041025">
    <property type="entry name" value="HNH_repeat"/>
</dbReference>
<comment type="caution">
    <text evidence="1">The sequence shown here is derived from an EMBL/GenBank/DDBJ whole genome shotgun (WGS) entry which is preliminary data.</text>
</comment>
<gene>
    <name evidence="1" type="ORF">D3Z33_04350</name>
</gene>